<proteinExistence type="predicted"/>
<organism evidence="2">
    <name type="scientific">Aegilops tauschii</name>
    <name type="common">Tausch's goatgrass</name>
    <name type="synonym">Aegilops squarrosa</name>
    <dbReference type="NCBI Taxonomy" id="37682"/>
    <lineage>
        <taxon>Eukaryota</taxon>
        <taxon>Viridiplantae</taxon>
        <taxon>Streptophyta</taxon>
        <taxon>Embryophyta</taxon>
        <taxon>Tracheophyta</taxon>
        <taxon>Spermatophyta</taxon>
        <taxon>Magnoliopsida</taxon>
        <taxon>Liliopsida</taxon>
        <taxon>Poales</taxon>
        <taxon>Poaceae</taxon>
        <taxon>BOP clade</taxon>
        <taxon>Pooideae</taxon>
        <taxon>Triticodae</taxon>
        <taxon>Triticeae</taxon>
        <taxon>Triticinae</taxon>
        <taxon>Aegilops</taxon>
    </lineage>
</organism>
<dbReference type="EnsemblPlants" id="EMT00573">
    <property type="protein sequence ID" value="EMT00573"/>
    <property type="gene ID" value="F775_21534"/>
</dbReference>
<dbReference type="PANTHER" id="PTHR33186:SF28">
    <property type="entry name" value="F-BOX DOMAIN-CONTAINING PROTEIN"/>
    <property type="match status" value="1"/>
</dbReference>
<dbReference type="Pfam" id="PF23635">
    <property type="entry name" value="Beta-prop_AT5G49610-like"/>
    <property type="match status" value="1"/>
</dbReference>
<dbReference type="InterPro" id="IPR056594">
    <property type="entry name" value="AT5G49610-like_b-prop"/>
</dbReference>
<accession>R7VYX1</accession>
<name>R7VYX1_AEGTA</name>
<dbReference type="PANTHER" id="PTHR33186">
    <property type="entry name" value="OS10G0136150 PROTEIN-RELATED"/>
    <property type="match status" value="1"/>
</dbReference>
<evidence type="ECO:0000313" key="2">
    <source>
        <dbReference type="EnsemblPlants" id="EMT00573"/>
    </source>
</evidence>
<dbReference type="AlphaFoldDB" id="R7VYX1"/>
<evidence type="ECO:0000259" key="1">
    <source>
        <dbReference type="Pfam" id="PF23635"/>
    </source>
</evidence>
<feature type="domain" description="F-box protein AT5G49610-like beta-propeller" evidence="1">
    <location>
        <begin position="21"/>
        <end position="218"/>
    </location>
</feature>
<protein>
    <recommendedName>
        <fullName evidence="1">F-box protein AT5G49610-like beta-propeller domain-containing protein</fullName>
    </recommendedName>
</protein>
<dbReference type="ExpressionAtlas" id="R7VYX1">
    <property type="expression patterns" value="baseline"/>
</dbReference>
<reference evidence="2" key="1">
    <citation type="submission" date="2015-06" db="UniProtKB">
        <authorList>
            <consortium name="EnsemblPlants"/>
        </authorList>
    </citation>
    <scope>IDENTIFICATION</scope>
</reference>
<sequence>MPWFSVQLTTPTIMTVTRARSSCMVLVCTRLRDLITFACVYSSETRVWGVWGEITSSRIPDSYVRGEPRPPLVGNTLYWLLANHHIVGFDLDKHSFDLVEKVPHVYYQTILVSAEDELGCAGVDGFSLHFWSRVASIDGAVTWTRRRVVDLEKLLAAEVVAACMLPVEPVGYAEDADVIFIYVDPGTYMIRLKSMQITEVSDKGPYTHIFPYTSFYTPGITGGAGEDQAELLNGT</sequence>